<feature type="region of interest" description="Disordered" evidence="1">
    <location>
        <begin position="1"/>
        <end position="21"/>
    </location>
</feature>
<dbReference type="AlphaFoldDB" id="A0A3M7QHF9"/>
<keyword evidence="3" id="KW-1185">Reference proteome</keyword>
<name>A0A3M7QHF9_BRAPC</name>
<evidence type="ECO:0000256" key="1">
    <source>
        <dbReference type="SAM" id="MobiDB-lite"/>
    </source>
</evidence>
<dbReference type="Proteomes" id="UP000276133">
    <property type="component" value="Unassembled WGS sequence"/>
</dbReference>
<protein>
    <submittedName>
        <fullName evidence="2">Uncharacterized protein</fullName>
    </submittedName>
</protein>
<evidence type="ECO:0000313" key="2">
    <source>
        <dbReference type="EMBL" id="RNA10673.1"/>
    </source>
</evidence>
<reference evidence="2 3" key="1">
    <citation type="journal article" date="2018" name="Sci. Rep.">
        <title>Genomic signatures of local adaptation to the degree of environmental predictability in rotifers.</title>
        <authorList>
            <person name="Franch-Gras L."/>
            <person name="Hahn C."/>
            <person name="Garcia-Roger E.M."/>
            <person name="Carmona M.J."/>
            <person name="Serra M."/>
            <person name="Gomez A."/>
        </authorList>
    </citation>
    <scope>NUCLEOTIDE SEQUENCE [LARGE SCALE GENOMIC DNA]</scope>
    <source>
        <strain evidence="2">HYR1</strain>
    </source>
</reference>
<organism evidence="2 3">
    <name type="scientific">Brachionus plicatilis</name>
    <name type="common">Marine rotifer</name>
    <name type="synonym">Brachionus muelleri</name>
    <dbReference type="NCBI Taxonomy" id="10195"/>
    <lineage>
        <taxon>Eukaryota</taxon>
        <taxon>Metazoa</taxon>
        <taxon>Spiralia</taxon>
        <taxon>Gnathifera</taxon>
        <taxon>Rotifera</taxon>
        <taxon>Eurotatoria</taxon>
        <taxon>Monogononta</taxon>
        <taxon>Pseudotrocha</taxon>
        <taxon>Ploima</taxon>
        <taxon>Brachionidae</taxon>
        <taxon>Brachionus</taxon>
    </lineage>
</organism>
<proteinExistence type="predicted"/>
<accession>A0A3M7QHF9</accession>
<dbReference type="EMBL" id="REGN01006136">
    <property type="protein sequence ID" value="RNA10673.1"/>
    <property type="molecule type" value="Genomic_DNA"/>
</dbReference>
<evidence type="ECO:0000313" key="3">
    <source>
        <dbReference type="Proteomes" id="UP000276133"/>
    </source>
</evidence>
<sequence>MEKGFKKLSLNEETNSSPIRLRSRKIPRDLKVIKKKSGSASSGRSGSNYLCSVAVNENLCSVAVNDNLCSVAGSENNINPQKIQADFVSVEVKDRAEKSREKLRTIITDSPLKVPLEAASFVPTINNLTQKINRQRKNIYNFSINEDSLKNILIKDELK</sequence>
<comment type="caution">
    <text evidence="2">The sequence shown here is derived from an EMBL/GenBank/DDBJ whole genome shotgun (WGS) entry which is preliminary data.</text>
</comment>
<gene>
    <name evidence="2" type="ORF">BpHYR1_026965</name>
</gene>